<gene>
    <name evidence="2" type="ORF">IWA51_09050</name>
</gene>
<feature type="domain" description="PIN" evidence="1">
    <location>
        <begin position="7"/>
        <end position="125"/>
    </location>
</feature>
<proteinExistence type="predicted"/>
<evidence type="ECO:0000313" key="3">
    <source>
        <dbReference type="Proteomes" id="UP000595224"/>
    </source>
</evidence>
<dbReference type="InterPro" id="IPR029060">
    <property type="entry name" value="PIN-like_dom_sf"/>
</dbReference>
<organism evidence="2 3">
    <name type="scientific">Treponema peruense</name>
    <dbReference type="NCBI Taxonomy" id="2787628"/>
    <lineage>
        <taxon>Bacteria</taxon>
        <taxon>Pseudomonadati</taxon>
        <taxon>Spirochaetota</taxon>
        <taxon>Spirochaetia</taxon>
        <taxon>Spirochaetales</taxon>
        <taxon>Treponemataceae</taxon>
        <taxon>Treponema</taxon>
    </lineage>
</organism>
<dbReference type="SUPFAM" id="SSF88723">
    <property type="entry name" value="PIN domain-like"/>
    <property type="match status" value="1"/>
</dbReference>
<dbReference type="Pfam" id="PF01850">
    <property type="entry name" value="PIN"/>
    <property type="match status" value="1"/>
</dbReference>
<evidence type="ECO:0000313" key="2">
    <source>
        <dbReference type="EMBL" id="QQA00415.1"/>
    </source>
</evidence>
<dbReference type="Gene3D" id="3.40.50.1010">
    <property type="entry name" value="5'-nuclease"/>
    <property type="match status" value="1"/>
</dbReference>
<evidence type="ECO:0000259" key="1">
    <source>
        <dbReference type="Pfam" id="PF01850"/>
    </source>
</evidence>
<reference evidence="2 3" key="1">
    <citation type="submission" date="2020-11" db="EMBL/GenBank/DDBJ databases">
        <title>Treponema Peruensis nv. sp., first commensal Treponema isolated from human feces.</title>
        <authorList>
            <person name="Belkhou C."/>
            <person name="Raes J."/>
        </authorList>
    </citation>
    <scope>NUCLEOTIDE SEQUENCE [LARGE SCALE GENOMIC DNA]</scope>
    <source>
        <strain evidence="2 3">RCC2812</strain>
    </source>
</reference>
<dbReference type="Proteomes" id="UP000595224">
    <property type="component" value="Chromosome"/>
</dbReference>
<accession>A0A7T3V501</accession>
<dbReference type="InterPro" id="IPR002716">
    <property type="entry name" value="PIN_dom"/>
</dbReference>
<protein>
    <submittedName>
        <fullName evidence="2">PIN domain-containing protein</fullName>
    </submittedName>
</protein>
<dbReference type="AlphaFoldDB" id="A0A7T3V501"/>
<dbReference type="EMBL" id="CP064936">
    <property type="protein sequence ID" value="QQA00415.1"/>
    <property type="molecule type" value="Genomic_DNA"/>
</dbReference>
<sequence length="140" mass="16769">MTEFNKVFFDTAPFIYYLERNEFFFDKVKSFFQECYRKQIEFVTSTITVEEYCVYPYRNMDLEQVYRFEKFLNDLNFTVLDITNEIAHQAAKIRADFKDFKAMDSFQLSCAVCSSCDLYFGNDKQLLQFSKIPVITIDQL</sequence>
<dbReference type="KEGG" id="tper:IWA51_09050"/>
<keyword evidence="3" id="KW-1185">Reference proteome</keyword>
<dbReference type="RefSeq" id="WP_198442172.1">
    <property type="nucleotide sequence ID" value="NZ_CBCSHE010000001.1"/>
</dbReference>
<name>A0A7T3V501_9SPIR</name>